<evidence type="ECO:0000256" key="1">
    <source>
        <dbReference type="ARBA" id="ARBA00022723"/>
    </source>
</evidence>
<dbReference type="Pfam" id="PF04438">
    <property type="entry name" value="zf-HIT"/>
    <property type="match status" value="1"/>
</dbReference>
<dbReference type="InterPro" id="IPR057721">
    <property type="entry name" value="BCD1_alpha/beta"/>
</dbReference>
<keyword evidence="3" id="KW-0862">Zinc</keyword>
<feature type="region of interest" description="Disordered" evidence="7">
    <location>
        <begin position="163"/>
        <end position="236"/>
    </location>
</feature>
<evidence type="ECO:0000313" key="10">
    <source>
        <dbReference type="Proteomes" id="UP001363622"/>
    </source>
</evidence>
<sequence>MPTMPDEPLLTDLCRICNRNPPKYRCPRDDVRTCSLPCVQRHRQWAQCNGKRDPAAYVKKSQLLTPAAVDRDYNFLTSLERSMQRADENAHRIGLDQRPRNPQKLHHYLSENRIVVDRAPVGMTRQRSNRTRTAKGHRVIWTVEWLHHDGSRELCDTNADDRLAHSYRPPRAKSHGKKRSLSDLDNPSPLPSVKVAKPNPEPPNQVGDLSATHHAADDAPQPTGSAEGPEPRQQEMNPVDASYSFYLLKPYTPASQPRVLIPLSPESTLTEALRDQVVIEFPTIKVLPQSDAPSLPPGFILEHDFYRQSKKEALELDQLLGPDGQIMSEASVGRPGQDYRDNTDHDDLDNKKLLEALKQDFGART</sequence>
<feature type="domain" description="HIT-type" evidence="8">
    <location>
        <begin position="14"/>
        <end position="48"/>
    </location>
</feature>
<feature type="region of interest" description="Disordered" evidence="7">
    <location>
        <begin position="326"/>
        <end position="348"/>
    </location>
</feature>
<dbReference type="PANTHER" id="PTHR13483">
    <property type="entry name" value="BOX C_D SNORNA PROTEIN 1-RELATED"/>
    <property type="match status" value="1"/>
</dbReference>
<evidence type="ECO:0000256" key="4">
    <source>
        <dbReference type="ARBA" id="ARBA00049598"/>
    </source>
</evidence>
<dbReference type="PANTHER" id="PTHR13483:SF11">
    <property type="entry name" value="ZINC FINGER HIT DOMAIN-CONTAINING PROTEIN 3"/>
    <property type="match status" value="1"/>
</dbReference>
<keyword evidence="2 6" id="KW-0863">Zinc-finger</keyword>
<dbReference type="InterPro" id="IPR007529">
    <property type="entry name" value="Znf_HIT"/>
</dbReference>
<accession>A0ABR1KDR4</accession>
<comment type="function">
    <text evidence="4">Required for box C/D snoRNAs accumulation involved in snoRNA processing, snoRNA transport to the nucleolus and ribosome biogenesis.</text>
</comment>
<dbReference type="Proteomes" id="UP001363622">
    <property type="component" value="Unassembled WGS sequence"/>
</dbReference>
<feature type="compositionally biased region" description="Basic and acidic residues" evidence="7">
    <location>
        <begin position="337"/>
        <end position="348"/>
    </location>
</feature>
<proteinExistence type="inferred from homology"/>
<evidence type="ECO:0000256" key="6">
    <source>
        <dbReference type="PROSITE-ProRule" id="PRU00453"/>
    </source>
</evidence>
<reference evidence="9 10" key="1">
    <citation type="submission" date="2024-04" db="EMBL/GenBank/DDBJ databases">
        <title>Phyllosticta paracitricarpa is synonymous to the EU quarantine fungus P. citricarpa based on phylogenomic analyses.</title>
        <authorList>
            <consortium name="Lawrence Berkeley National Laboratory"/>
            <person name="Van Ingen-Buijs V.A."/>
            <person name="Van Westerhoven A.C."/>
            <person name="Haridas S."/>
            <person name="Skiadas P."/>
            <person name="Martin F."/>
            <person name="Groenewald J.Z."/>
            <person name="Crous P.W."/>
            <person name="Seidl M.F."/>
        </authorList>
    </citation>
    <scope>NUCLEOTIDE SEQUENCE [LARGE SCALE GENOMIC DNA]</scope>
    <source>
        <strain evidence="9 10">CBS 123371</strain>
    </source>
</reference>
<feature type="compositionally biased region" description="Basic residues" evidence="7">
    <location>
        <begin position="168"/>
        <end position="179"/>
    </location>
</feature>
<dbReference type="Gene3D" id="3.30.60.190">
    <property type="match status" value="1"/>
</dbReference>
<name>A0ABR1KDR4_9PEZI</name>
<comment type="caution">
    <text evidence="9">The sequence shown here is derived from an EMBL/GenBank/DDBJ whole genome shotgun (WGS) entry which is preliminary data.</text>
</comment>
<dbReference type="SUPFAM" id="SSF144232">
    <property type="entry name" value="HIT/MYND zinc finger-like"/>
    <property type="match status" value="1"/>
</dbReference>
<dbReference type="EMBL" id="JBBPHU010000012">
    <property type="protein sequence ID" value="KAK7511472.1"/>
    <property type="molecule type" value="Genomic_DNA"/>
</dbReference>
<evidence type="ECO:0000256" key="5">
    <source>
        <dbReference type="ARBA" id="ARBA00049654"/>
    </source>
</evidence>
<keyword evidence="1" id="KW-0479">Metal-binding</keyword>
<comment type="similarity">
    <text evidence="5">Belongs to the BCD1 family.</text>
</comment>
<dbReference type="Pfam" id="PF25790">
    <property type="entry name" value="BCD1"/>
    <property type="match status" value="1"/>
</dbReference>
<evidence type="ECO:0000313" key="9">
    <source>
        <dbReference type="EMBL" id="KAK7511472.1"/>
    </source>
</evidence>
<dbReference type="PROSITE" id="PS51083">
    <property type="entry name" value="ZF_HIT"/>
    <property type="match status" value="1"/>
</dbReference>
<organism evidence="9 10">
    <name type="scientific">Phyllosticta citriasiana</name>
    <dbReference type="NCBI Taxonomy" id="595635"/>
    <lineage>
        <taxon>Eukaryota</taxon>
        <taxon>Fungi</taxon>
        <taxon>Dikarya</taxon>
        <taxon>Ascomycota</taxon>
        <taxon>Pezizomycotina</taxon>
        <taxon>Dothideomycetes</taxon>
        <taxon>Dothideomycetes incertae sedis</taxon>
        <taxon>Botryosphaeriales</taxon>
        <taxon>Phyllostictaceae</taxon>
        <taxon>Phyllosticta</taxon>
    </lineage>
</organism>
<evidence type="ECO:0000256" key="7">
    <source>
        <dbReference type="SAM" id="MobiDB-lite"/>
    </source>
</evidence>
<protein>
    <recommendedName>
        <fullName evidence="8">HIT-type domain-containing protein</fullName>
    </recommendedName>
</protein>
<dbReference type="InterPro" id="IPR051639">
    <property type="entry name" value="BCD1"/>
</dbReference>
<evidence type="ECO:0000256" key="2">
    <source>
        <dbReference type="ARBA" id="ARBA00022771"/>
    </source>
</evidence>
<gene>
    <name evidence="9" type="ORF">IWZ03DRAFT_409019</name>
</gene>
<evidence type="ECO:0000256" key="3">
    <source>
        <dbReference type="ARBA" id="ARBA00022833"/>
    </source>
</evidence>
<dbReference type="CDD" id="cd23023">
    <property type="entry name" value="zf-HIT_BCD1"/>
    <property type="match status" value="1"/>
</dbReference>
<keyword evidence="10" id="KW-1185">Reference proteome</keyword>
<evidence type="ECO:0000259" key="8">
    <source>
        <dbReference type="PROSITE" id="PS51083"/>
    </source>
</evidence>